<name>M1PVV8_9VIRU</name>
<keyword evidence="2" id="KW-1185">Reference proteome</keyword>
<protein>
    <recommendedName>
        <fullName evidence="3">Repeat protein</fullName>
    </recommendedName>
</protein>
<gene>
    <name evidence="1" type="ORF">glt_00053</name>
</gene>
<evidence type="ECO:0000313" key="2">
    <source>
        <dbReference type="Proteomes" id="UP000241071"/>
    </source>
</evidence>
<dbReference type="EMBL" id="KC008572">
    <property type="protein sequence ID" value="AGF84862.1"/>
    <property type="molecule type" value="Genomic_DNA"/>
</dbReference>
<accession>M1PVV8</accession>
<reference evidence="1 2" key="1">
    <citation type="submission" date="2012-10" db="EMBL/GenBank/DDBJ databases">
        <title>Complete genome sequence of Moumouvirus goulette.</title>
        <authorList>
            <person name="Fournous G."/>
            <person name="Bougalmi M."/>
            <person name="Colson P."/>
        </authorList>
    </citation>
    <scope>NUCLEOTIDE SEQUENCE [LARGE SCALE GENOMIC DNA]</scope>
</reference>
<proteinExistence type="predicted"/>
<organism evidence="1 2">
    <name type="scientific">Moumouvirus goulette</name>
    <dbReference type="NCBI Taxonomy" id="1247379"/>
    <lineage>
        <taxon>Viruses</taxon>
        <taxon>Varidnaviria</taxon>
        <taxon>Bamfordvirae</taxon>
        <taxon>Nucleocytoviricota</taxon>
        <taxon>Megaviricetes</taxon>
        <taxon>Imitervirales</taxon>
        <taxon>Mimiviridae</taxon>
        <taxon>Megamimivirinae</taxon>
        <taxon>Moumouvirus</taxon>
        <taxon>Moumouvirus goulettemassiliense</taxon>
    </lineage>
</organism>
<evidence type="ECO:0000313" key="1">
    <source>
        <dbReference type="EMBL" id="AGF84862.1"/>
    </source>
</evidence>
<evidence type="ECO:0008006" key="3">
    <source>
        <dbReference type="Google" id="ProtNLM"/>
    </source>
</evidence>
<sequence>MKSIIKHLPISILNHCLYHGFRGFNKQTVDYLLNKYKKYVMYLLSSKKFKYNSFHIDKPGFMYLNLEYILTCLFKRKFGSKTLETYEYILEQFSQLENDLSEINVKSDMIVTYNKLISSLQYNNKIATALLRCSLEYKQDKNMSFTKQLIFDGGDPDYMHEEIIYVIINNQNLDLLDLMHDKKIIRQCDLDFILINSYKNKLAFVEELINYGADIDSCHKQLLELVIKHKNVELVNFLENYYNEE</sequence>
<dbReference type="Proteomes" id="UP000241071">
    <property type="component" value="Segment"/>
</dbReference>